<dbReference type="AlphaFoldDB" id="A0A9J5YM68"/>
<protein>
    <submittedName>
        <fullName evidence="2">Uncharacterized protein</fullName>
    </submittedName>
</protein>
<evidence type="ECO:0000313" key="3">
    <source>
        <dbReference type="Proteomes" id="UP000824120"/>
    </source>
</evidence>
<keyword evidence="1" id="KW-1133">Transmembrane helix</keyword>
<evidence type="ECO:0000256" key="1">
    <source>
        <dbReference type="SAM" id="Phobius"/>
    </source>
</evidence>
<keyword evidence="1" id="KW-0812">Transmembrane</keyword>
<sequence>MDLSIVTQTNSGAIYLFVPLIISSFFSFMPCSKVMESPKSVILAVLLNIVKFDVAVNNSIAVNATEP</sequence>
<dbReference type="EMBL" id="JACXVP010000006">
    <property type="protein sequence ID" value="KAG5601530.1"/>
    <property type="molecule type" value="Genomic_DNA"/>
</dbReference>
<reference evidence="2 3" key="1">
    <citation type="submission" date="2020-09" db="EMBL/GenBank/DDBJ databases">
        <title>De no assembly of potato wild relative species, Solanum commersonii.</title>
        <authorList>
            <person name="Cho K."/>
        </authorList>
    </citation>
    <scope>NUCLEOTIDE SEQUENCE [LARGE SCALE GENOMIC DNA]</scope>
    <source>
        <strain evidence="2">LZ3.2</strain>
        <tissue evidence="2">Leaf</tissue>
    </source>
</reference>
<proteinExistence type="predicted"/>
<evidence type="ECO:0000313" key="2">
    <source>
        <dbReference type="EMBL" id="KAG5601530.1"/>
    </source>
</evidence>
<organism evidence="2 3">
    <name type="scientific">Solanum commersonii</name>
    <name type="common">Commerson's wild potato</name>
    <name type="synonym">Commerson's nightshade</name>
    <dbReference type="NCBI Taxonomy" id="4109"/>
    <lineage>
        <taxon>Eukaryota</taxon>
        <taxon>Viridiplantae</taxon>
        <taxon>Streptophyta</taxon>
        <taxon>Embryophyta</taxon>
        <taxon>Tracheophyta</taxon>
        <taxon>Spermatophyta</taxon>
        <taxon>Magnoliopsida</taxon>
        <taxon>eudicotyledons</taxon>
        <taxon>Gunneridae</taxon>
        <taxon>Pentapetalae</taxon>
        <taxon>asterids</taxon>
        <taxon>lamiids</taxon>
        <taxon>Solanales</taxon>
        <taxon>Solanaceae</taxon>
        <taxon>Solanoideae</taxon>
        <taxon>Solaneae</taxon>
        <taxon>Solanum</taxon>
    </lineage>
</organism>
<gene>
    <name evidence="2" type="ORF">H5410_032900</name>
</gene>
<keyword evidence="1" id="KW-0472">Membrane</keyword>
<name>A0A9J5YM68_SOLCO</name>
<accession>A0A9J5YM68</accession>
<comment type="caution">
    <text evidence="2">The sequence shown here is derived from an EMBL/GenBank/DDBJ whole genome shotgun (WGS) entry which is preliminary data.</text>
</comment>
<feature type="transmembrane region" description="Helical" evidence="1">
    <location>
        <begin position="12"/>
        <end position="29"/>
    </location>
</feature>
<keyword evidence="3" id="KW-1185">Reference proteome</keyword>
<dbReference type="Proteomes" id="UP000824120">
    <property type="component" value="Chromosome 6"/>
</dbReference>